<evidence type="ECO:0000259" key="5">
    <source>
        <dbReference type="PROSITE" id="PS50893"/>
    </source>
</evidence>
<feature type="domain" description="ABC transporter" evidence="5">
    <location>
        <begin position="4"/>
        <end position="233"/>
    </location>
</feature>
<dbReference type="GO" id="GO:0005524">
    <property type="term" value="F:ATP binding"/>
    <property type="evidence" value="ECO:0007669"/>
    <property type="project" value="UniProtKB-KW"/>
</dbReference>
<comment type="similarity">
    <text evidence="4">Belongs to the ABC transporter superfamily. Macrolide exporter (TC 3.A.1.122) family.</text>
</comment>
<evidence type="ECO:0000256" key="3">
    <source>
        <dbReference type="ARBA" id="ARBA00022840"/>
    </source>
</evidence>
<dbReference type="PROSITE" id="PS50893">
    <property type="entry name" value="ABC_TRANSPORTER_2"/>
    <property type="match status" value="1"/>
</dbReference>
<protein>
    <submittedName>
        <fullName evidence="6">ABC transporter ATP-binding protein</fullName>
    </submittedName>
</protein>
<dbReference type="GO" id="GO:0016887">
    <property type="term" value="F:ATP hydrolysis activity"/>
    <property type="evidence" value="ECO:0007669"/>
    <property type="project" value="InterPro"/>
</dbReference>
<keyword evidence="1" id="KW-0813">Transport</keyword>
<dbReference type="InterPro" id="IPR017911">
    <property type="entry name" value="MacB-like_ATP-bd"/>
</dbReference>
<evidence type="ECO:0000256" key="4">
    <source>
        <dbReference type="ARBA" id="ARBA00038388"/>
    </source>
</evidence>
<accession>A0A369KNY3</accession>
<dbReference type="Pfam" id="PF00005">
    <property type="entry name" value="ABC_tran"/>
    <property type="match status" value="1"/>
</dbReference>
<keyword evidence="7" id="KW-1185">Reference proteome</keyword>
<dbReference type="GO" id="GO:0098796">
    <property type="term" value="C:membrane protein complex"/>
    <property type="evidence" value="ECO:0007669"/>
    <property type="project" value="UniProtKB-ARBA"/>
</dbReference>
<evidence type="ECO:0000313" key="7">
    <source>
        <dbReference type="Proteomes" id="UP000253934"/>
    </source>
</evidence>
<dbReference type="AlphaFoldDB" id="A0A369KNY3"/>
<dbReference type="InterPro" id="IPR017871">
    <property type="entry name" value="ABC_transporter-like_CS"/>
</dbReference>
<keyword evidence="2" id="KW-0547">Nucleotide-binding</keyword>
<evidence type="ECO:0000256" key="1">
    <source>
        <dbReference type="ARBA" id="ARBA00022448"/>
    </source>
</evidence>
<reference evidence="6" key="1">
    <citation type="submission" date="2018-04" db="EMBL/GenBank/DDBJ databases">
        <title>Draft genome sequence of the Candidatus Spirobacillus cienkowskii, a pathogen of freshwater Daphnia species, reconstructed from hemolymph metagenomic reads.</title>
        <authorList>
            <person name="Bresciani L."/>
            <person name="Lemos L.N."/>
            <person name="Wale N."/>
            <person name="Lin J.Y."/>
            <person name="Fernandes G.R."/>
            <person name="Duffy M.A."/>
            <person name="Rodrigues J.M."/>
        </authorList>
    </citation>
    <scope>NUCLEOTIDE SEQUENCE [LARGE SCALE GENOMIC DNA]</scope>
    <source>
        <strain evidence="6">Binning01</strain>
    </source>
</reference>
<dbReference type="CDD" id="cd03255">
    <property type="entry name" value="ABC_MJ0796_LolCDE_FtsE"/>
    <property type="match status" value="1"/>
</dbReference>
<dbReference type="PANTHER" id="PTHR42798:SF7">
    <property type="entry name" value="ALPHA-D-RIBOSE 1-METHYLPHOSPHONATE 5-TRIPHOSPHATE SYNTHASE SUBUNIT PHNL"/>
    <property type="match status" value="1"/>
</dbReference>
<dbReference type="InterPro" id="IPR027417">
    <property type="entry name" value="P-loop_NTPase"/>
</dbReference>
<evidence type="ECO:0000313" key="6">
    <source>
        <dbReference type="EMBL" id="RDB35262.1"/>
    </source>
</evidence>
<organism evidence="6 7">
    <name type="scientific">Spirobacillus cienkowskii</name>
    <dbReference type="NCBI Taxonomy" id="495820"/>
    <lineage>
        <taxon>Bacteria</taxon>
        <taxon>Pseudomonadati</taxon>
        <taxon>Bdellovibrionota</taxon>
        <taxon>Oligoflexia</taxon>
        <taxon>Silvanigrellales</taxon>
        <taxon>Spirobacillus</taxon>
    </lineage>
</organism>
<dbReference type="RefSeq" id="WP_338636025.1">
    <property type="nucleotide sequence ID" value="NZ_CP146516.1"/>
</dbReference>
<dbReference type="SMART" id="SM00382">
    <property type="entry name" value="AAA"/>
    <property type="match status" value="1"/>
</dbReference>
<dbReference type="GO" id="GO:0022857">
    <property type="term" value="F:transmembrane transporter activity"/>
    <property type="evidence" value="ECO:0007669"/>
    <property type="project" value="UniProtKB-ARBA"/>
</dbReference>
<dbReference type="EMBL" id="QOVW01000093">
    <property type="protein sequence ID" value="RDB35262.1"/>
    <property type="molecule type" value="Genomic_DNA"/>
</dbReference>
<comment type="caution">
    <text evidence="6">The sequence shown here is derived from an EMBL/GenBank/DDBJ whole genome shotgun (WGS) entry which is preliminary data.</text>
</comment>
<dbReference type="PANTHER" id="PTHR42798">
    <property type="entry name" value="LIPOPROTEIN-RELEASING SYSTEM ATP-BINDING PROTEIN LOLD"/>
    <property type="match status" value="1"/>
</dbReference>
<dbReference type="FunFam" id="3.40.50.300:FF:000032">
    <property type="entry name" value="Export ABC transporter ATP-binding protein"/>
    <property type="match status" value="1"/>
</dbReference>
<keyword evidence="3 6" id="KW-0067">ATP-binding</keyword>
<dbReference type="Gene3D" id="3.40.50.300">
    <property type="entry name" value="P-loop containing nucleotide triphosphate hydrolases"/>
    <property type="match status" value="1"/>
</dbReference>
<dbReference type="PROSITE" id="PS00211">
    <property type="entry name" value="ABC_TRANSPORTER_1"/>
    <property type="match status" value="1"/>
</dbReference>
<evidence type="ECO:0000256" key="2">
    <source>
        <dbReference type="ARBA" id="ARBA00022741"/>
    </source>
</evidence>
<dbReference type="Proteomes" id="UP000253934">
    <property type="component" value="Unassembled WGS sequence"/>
</dbReference>
<dbReference type="InterPro" id="IPR003439">
    <property type="entry name" value="ABC_transporter-like_ATP-bd"/>
</dbReference>
<dbReference type="SUPFAM" id="SSF52540">
    <property type="entry name" value="P-loop containing nucleoside triphosphate hydrolases"/>
    <property type="match status" value="1"/>
</dbReference>
<gene>
    <name evidence="6" type="ORF">DCC88_11080</name>
</gene>
<dbReference type="InterPro" id="IPR003593">
    <property type="entry name" value="AAA+_ATPase"/>
</dbReference>
<proteinExistence type="inferred from homology"/>
<sequence length="235" mass="26184">MIAIQVQNLKKTYKVGGEDLHALNNISFQVFKGEVVAVVGESGSGKSTLLHILGTLDSPTSGVIKIDNKNPFEKNDKSISVFRNLHIGFIFQHNNLLQEFTALENVMMPGLIAGRSTKDTQNKARLLLENVGLLKRQDHFPNQLSGGEQQRVAIARSLINDPVLILADEPSGNLDSKNAALIHNLFQEINQKFKTTIIVVTHNKEFAATLPRRIQLRDGNILSDDFRKQQTEIRP</sequence>
<name>A0A369KNY3_9BACT</name>